<dbReference type="WBParaSite" id="Hba_15016">
    <property type="protein sequence ID" value="Hba_15016"/>
    <property type="gene ID" value="Hba_15016"/>
</dbReference>
<evidence type="ECO:0000313" key="2">
    <source>
        <dbReference type="WBParaSite" id="Hba_15016"/>
    </source>
</evidence>
<dbReference type="Proteomes" id="UP000095283">
    <property type="component" value="Unplaced"/>
</dbReference>
<protein>
    <submittedName>
        <fullName evidence="2">Secreted protein</fullName>
    </submittedName>
</protein>
<proteinExistence type="predicted"/>
<organism evidence="1 2">
    <name type="scientific">Heterorhabditis bacteriophora</name>
    <name type="common">Entomopathogenic nematode worm</name>
    <dbReference type="NCBI Taxonomy" id="37862"/>
    <lineage>
        <taxon>Eukaryota</taxon>
        <taxon>Metazoa</taxon>
        <taxon>Ecdysozoa</taxon>
        <taxon>Nematoda</taxon>
        <taxon>Chromadorea</taxon>
        <taxon>Rhabditida</taxon>
        <taxon>Rhabditina</taxon>
        <taxon>Rhabditomorpha</taxon>
        <taxon>Strongyloidea</taxon>
        <taxon>Heterorhabditidae</taxon>
        <taxon>Heterorhabditis</taxon>
    </lineage>
</organism>
<sequence length="266" mass="29767">MFSATYIAYCAVRRDNTVTLELYKNCFPKPTGGCKCSVRDGNNEKIEELNEDSECKKLIDAQTVENKKKLNAEITQKFGDFKDNCYPKPSGGCKCNVDLGNGEEVVEYALDALCKKRTEELTSEHKKNLNDEIKEKFGDFRENCFPKPSGGCKCNEKDAHGNEVVATYNNANQCKVQKTKRDRGTGVQYQPANVNQNLQKQQLRKDDLPSQNVRDPVSIYHKKGIISGCLCVIGKTAEGRDITERRMKDAECKCKEGEKGPGCPIA</sequence>
<name>A0A1I7XC45_HETBA</name>
<reference evidence="2" key="1">
    <citation type="submission" date="2016-11" db="UniProtKB">
        <authorList>
            <consortium name="WormBaseParasite"/>
        </authorList>
    </citation>
    <scope>IDENTIFICATION</scope>
</reference>
<accession>A0A1I7XC45</accession>
<evidence type="ECO:0000313" key="1">
    <source>
        <dbReference type="Proteomes" id="UP000095283"/>
    </source>
</evidence>
<dbReference type="AlphaFoldDB" id="A0A1I7XC45"/>
<keyword evidence="1" id="KW-1185">Reference proteome</keyword>